<dbReference type="PANTHER" id="PTHR11851">
    <property type="entry name" value="METALLOPROTEASE"/>
    <property type="match status" value="1"/>
</dbReference>
<accession>A0ABY6NS48</accession>
<reference evidence="5" key="1">
    <citation type="submission" date="2021-02" db="EMBL/GenBank/DDBJ databases">
        <title>Salinimicrobium sp. nov. isolated from seawater in Tongyeong, Republic of Korea.</title>
        <authorList>
            <person name="Lee S.-J."/>
        </authorList>
    </citation>
    <scope>NUCLEOTIDE SEQUENCE</scope>
    <source>
        <strain evidence="5">HN-2-9-2</strain>
    </source>
</reference>
<sequence>MRSSVKFYFLAFLLNLYVGNALAQQTPEASRFEVDFETFTLDNGLKVIFYVDRSDPVVAVALTSHVGSAREKEGRTGFAHLFEHLLFLESENLGKGGLDKLSARIGGSGANGSTSRDRTNYFQTVPNDALEKMIWAEADKLGYFINTVTEPVLAKEKQVVKNEKRQRVDNQPYGHTQYVIDKNLYPKGHPYNWQVIGSLEDLQNATLADVKEFFNQWYVPNNVVLTIAGDFDTAQAKQWVEKYFGEIKRGPEIKDLEKRPANLQQTKKLYHEDNFARLPELTMAWPSVASYHPDAYALEVLANYLSEGKNAPFYKALVAGKKLTPNVQMFNYTSELAGQFMLQVRAYEGIDLDEVHLAVEETFKRFEAKGIPEKDLKRIKAGQETAFYSSLSSVLGKGFQLAQYEIFANDPGMINKEINYILAVTPQDVMRVYQKYIKDQPYVATSFVPKAQIELTLEGSELAEVEEEQIVMGAEQEFDLEEEVTYQRTPSSFDRTVEPPYGDSPQVKVPEIWEQNLQSGLEIYGITNSEVPLVQFMLEIKGGMLLEDPAKIGVSNLLADLLTKGTKNRTPQELEEAIELLGASIRVNATDEKMIISGSTLTRNFDETMELVKEILLEPRWDEEEFSLIKQQVISRIQQEKANPNNIASNEFRRLVYGEDHILSHNNIGNEDTVERITLQDLKAYYNNYLSPHLASFLVVGDIGKEEAVNGVKELTADWGVKNVIFKELPEVTAPAESKVYFYDIPGAKQSVLHIGYPALAETNEDFYPASVMNYRFGGGSFASQLTQELREGKGYTYGIRSGFNGSTFKGPFLISSGVRTNITFEAVDLIKEIAENYAESFNENDLEVTQGFMIKSNARKFETLGSKLQMLQEIKDYNRPKDYVLQQEETVRNITVPQIKALAEKYVDPNKMYYLIVGDAATQLDRLEQLGFGKPVLINSAEK</sequence>
<name>A0ABY6NS48_9FLAO</name>
<dbReference type="Proteomes" id="UP001163981">
    <property type="component" value="Chromosome"/>
</dbReference>
<feature type="chain" id="PRO_5046998052" evidence="2">
    <location>
        <begin position="24"/>
        <end position="944"/>
    </location>
</feature>
<dbReference type="Gene3D" id="3.30.830.10">
    <property type="entry name" value="Metalloenzyme, LuxS/M16 peptidase-like"/>
    <property type="match status" value="4"/>
</dbReference>
<keyword evidence="6" id="KW-1185">Reference proteome</keyword>
<protein>
    <submittedName>
        <fullName evidence="5">Insulinase family protein</fullName>
    </submittedName>
</protein>
<organism evidence="5 6">
    <name type="scientific">Salinimicrobium tongyeongense</name>
    <dbReference type="NCBI Taxonomy" id="2809707"/>
    <lineage>
        <taxon>Bacteria</taxon>
        <taxon>Pseudomonadati</taxon>
        <taxon>Bacteroidota</taxon>
        <taxon>Flavobacteriia</taxon>
        <taxon>Flavobacteriales</taxon>
        <taxon>Flavobacteriaceae</taxon>
        <taxon>Salinimicrobium</taxon>
    </lineage>
</organism>
<evidence type="ECO:0000313" key="6">
    <source>
        <dbReference type="Proteomes" id="UP001163981"/>
    </source>
</evidence>
<comment type="similarity">
    <text evidence="1">Belongs to the peptidase M16 family.</text>
</comment>
<dbReference type="PANTHER" id="PTHR11851:SF49">
    <property type="entry name" value="MITOCHONDRIAL-PROCESSING PEPTIDASE SUBUNIT ALPHA"/>
    <property type="match status" value="1"/>
</dbReference>
<evidence type="ECO:0000256" key="1">
    <source>
        <dbReference type="ARBA" id="ARBA00007261"/>
    </source>
</evidence>
<dbReference type="EMBL" id="CP069620">
    <property type="protein sequence ID" value="UZH55658.1"/>
    <property type="molecule type" value="Genomic_DNA"/>
</dbReference>
<feature type="domain" description="Peptidase M16 C-terminal" evidence="4">
    <location>
        <begin position="205"/>
        <end position="381"/>
    </location>
</feature>
<proteinExistence type="inferred from homology"/>
<keyword evidence="2" id="KW-0732">Signal</keyword>
<gene>
    <name evidence="5" type="ORF">JRG66_01850</name>
</gene>
<dbReference type="InterPro" id="IPR007863">
    <property type="entry name" value="Peptidase_M16_C"/>
</dbReference>
<dbReference type="RefSeq" id="WP_265164052.1">
    <property type="nucleotide sequence ID" value="NZ_CP069620.1"/>
</dbReference>
<dbReference type="InterPro" id="IPR011249">
    <property type="entry name" value="Metalloenz_LuxS/M16"/>
</dbReference>
<feature type="domain" description="Peptidase M16 N-terminal" evidence="3">
    <location>
        <begin position="52"/>
        <end position="171"/>
    </location>
</feature>
<dbReference type="InterPro" id="IPR011765">
    <property type="entry name" value="Pept_M16_N"/>
</dbReference>
<dbReference type="Pfam" id="PF00675">
    <property type="entry name" value="Peptidase_M16"/>
    <property type="match status" value="2"/>
</dbReference>
<dbReference type="SUPFAM" id="SSF63411">
    <property type="entry name" value="LuxS/MPP-like metallohydrolase"/>
    <property type="match status" value="4"/>
</dbReference>
<evidence type="ECO:0000256" key="2">
    <source>
        <dbReference type="SAM" id="SignalP"/>
    </source>
</evidence>
<evidence type="ECO:0000259" key="3">
    <source>
        <dbReference type="Pfam" id="PF00675"/>
    </source>
</evidence>
<dbReference type="InterPro" id="IPR050361">
    <property type="entry name" value="MPP/UQCRC_Complex"/>
</dbReference>
<dbReference type="Pfam" id="PF05193">
    <property type="entry name" value="Peptidase_M16_C"/>
    <property type="match status" value="2"/>
</dbReference>
<evidence type="ECO:0000313" key="5">
    <source>
        <dbReference type="EMBL" id="UZH55658.1"/>
    </source>
</evidence>
<feature type="domain" description="Peptidase M16 N-terminal" evidence="3">
    <location>
        <begin position="532"/>
        <end position="650"/>
    </location>
</feature>
<evidence type="ECO:0000259" key="4">
    <source>
        <dbReference type="Pfam" id="PF05193"/>
    </source>
</evidence>
<feature type="signal peptide" evidence="2">
    <location>
        <begin position="1"/>
        <end position="23"/>
    </location>
</feature>
<feature type="domain" description="Peptidase M16 C-terminal" evidence="4">
    <location>
        <begin position="676"/>
        <end position="849"/>
    </location>
</feature>